<evidence type="ECO:0000313" key="2">
    <source>
        <dbReference type="Proteomes" id="UP000249081"/>
    </source>
</evidence>
<dbReference type="Proteomes" id="UP000249081">
    <property type="component" value="Unassembled WGS sequence"/>
</dbReference>
<name>A0A2W4WB41_9CYAN</name>
<protein>
    <submittedName>
        <fullName evidence="1">Thiol-disulfide oxidoreductase</fullName>
    </submittedName>
</protein>
<dbReference type="InterPro" id="IPR052927">
    <property type="entry name" value="DCC_oxidoreductase"/>
</dbReference>
<dbReference type="InterPro" id="IPR007263">
    <property type="entry name" value="DCC1-like"/>
</dbReference>
<sequence length="141" mass="15825">MYCVIYDGNCNLCVTLVRVLESVDQGAQFQYVPMQDSPTLAHYGITPSDCEAGMILIDLQTPDRRWQGSAAAEEIGRLLPLGNGFVQAYRALPGAKQVGDRVYAFVRDRRYELFGKRGDRYSPAYPLCDDQRCRPTAKNPL</sequence>
<proteinExistence type="predicted"/>
<comment type="caution">
    <text evidence="1">The sequence shown here is derived from an EMBL/GenBank/DDBJ whole genome shotgun (WGS) entry which is preliminary data.</text>
</comment>
<gene>
    <name evidence="1" type="ORF">DCF17_09090</name>
</gene>
<dbReference type="GO" id="GO:0015035">
    <property type="term" value="F:protein-disulfide reductase activity"/>
    <property type="evidence" value="ECO:0007669"/>
    <property type="project" value="InterPro"/>
</dbReference>
<reference evidence="1 2" key="2">
    <citation type="submission" date="2018-06" db="EMBL/GenBank/DDBJ databases">
        <title>Metagenomic assembly of (sub)arctic Cyanobacteria and their associated microbiome from non-axenic cultures.</title>
        <authorList>
            <person name="Baurain D."/>
        </authorList>
    </citation>
    <scope>NUCLEOTIDE SEQUENCE [LARGE SCALE GENOMIC DNA]</scope>
    <source>
        <strain evidence="1">ULC041bin1</strain>
    </source>
</reference>
<dbReference type="PANTHER" id="PTHR33639">
    <property type="entry name" value="THIOL-DISULFIDE OXIDOREDUCTASE DCC"/>
    <property type="match status" value="1"/>
</dbReference>
<evidence type="ECO:0000313" key="1">
    <source>
        <dbReference type="EMBL" id="PZO42273.1"/>
    </source>
</evidence>
<dbReference type="Pfam" id="PF04134">
    <property type="entry name" value="DCC1-like"/>
    <property type="match status" value="1"/>
</dbReference>
<reference evidence="2" key="1">
    <citation type="submission" date="2018-04" db="EMBL/GenBank/DDBJ databases">
        <authorList>
            <person name="Cornet L."/>
        </authorList>
    </citation>
    <scope>NUCLEOTIDE SEQUENCE [LARGE SCALE GENOMIC DNA]</scope>
</reference>
<organism evidence="1 2">
    <name type="scientific">Shackletoniella antarctica</name>
    <dbReference type="NCBI Taxonomy" id="268115"/>
    <lineage>
        <taxon>Bacteria</taxon>
        <taxon>Bacillati</taxon>
        <taxon>Cyanobacteriota</taxon>
        <taxon>Cyanophyceae</taxon>
        <taxon>Oculatellales</taxon>
        <taxon>Oculatellaceae</taxon>
        <taxon>Shackletoniella</taxon>
    </lineage>
</organism>
<accession>A0A2W4WB41</accession>
<dbReference type="AlphaFoldDB" id="A0A2W4WB41"/>
<dbReference type="EMBL" id="QBMN01000050">
    <property type="protein sequence ID" value="PZO42273.1"/>
    <property type="molecule type" value="Genomic_DNA"/>
</dbReference>
<dbReference type="PANTHER" id="PTHR33639:SF2">
    <property type="entry name" value="DUF393 DOMAIN-CONTAINING PROTEIN"/>
    <property type="match status" value="1"/>
</dbReference>